<dbReference type="Gene3D" id="3.30.70.260">
    <property type="match status" value="1"/>
</dbReference>
<sequence>MATSIEVVAPVSTREMEVGVGGPVRRRWVCYWTFLFDEQLWEALVLRLPMSDPLADGCRAGREVVDTHLEFLAILAPPLVSEDLRASEEQVEEALQWDELASKNGNLSKGEMMDILSKVENFIETQAIEIARLIDVFDAGVDKGLKSILCLIKCRWLVDIAKKTKTDEAVKKEGHVTHKLSSGGKYVSVNIGPIRVISSEQVQAIYNAMKRDDRMKYFL</sequence>
<dbReference type="OrthoDB" id="533321at2759"/>
<dbReference type="SUPFAM" id="SSF117991">
    <property type="entry name" value="YbeD/HP0495-like"/>
    <property type="match status" value="1"/>
</dbReference>
<protein>
    <submittedName>
        <fullName evidence="1">Uncharacterized protein</fullName>
    </submittedName>
</protein>
<comment type="caution">
    <text evidence="1">The sequence shown here is derived from an EMBL/GenBank/DDBJ whole genome shotgun (WGS) entry which is preliminary data.</text>
</comment>
<dbReference type="EMBL" id="NMUH01001624">
    <property type="protein sequence ID" value="MQL94042.1"/>
    <property type="molecule type" value="Genomic_DNA"/>
</dbReference>
<dbReference type="PANTHER" id="PTHR34782">
    <property type="entry name" value="PHOSPHORIBOSYLFORMYLGLYCINAMIDINE SYNTHASE"/>
    <property type="match status" value="1"/>
</dbReference>
<dbReference type="Pfam" id="PF04359">
    <property type="entry name" value="DUF493"/>
    <property type="match status" value="1"/>
</dbReference>
<evidence type="ECO:0000313" key="1">
    <source>
        <dbReference type="EMBL" id="MQL94042.1"/>
    </source>
</evidence>
<dbReference type="PANTHER" id="PTHR34782:SF1">
    <property type="entry name" value="PHOSPHORIBOSYLFORMYLGLYCINAMIDINE SYNTHASE"/>
    <property type="match status" value="1"/>
</dbReference>
<proteinExistence type="predicted"/>
<keyword evidence="2" id="KW-1185">Reference proteome</keyword>
<dbReference type="Proteomes" id="UP000652761">
    <property type="component" value="Unassembled WGS sequence"/>
</dbReference>
<reference evidence="1" key="1">
    <citation type="submission" date="2017-07" db="EMBL/GenBank/DDBJ databases">
        <title>Taro Niue Genome Assembly and Annotation.</title>
        <authorList>
            <person name="Atibalentja N."/>
            <person name="Keating K."/>
            <person name="Fields C.J."/>
        </authorList>
    </citation>
    <scope>NUCLEOTIDE SEQUENCE</scope>
    <source>
        <strain evidence="1">Niue_2</strain>
        <tissue evidence="1">Leaf</tissue>
    </source>
</reference>
<dbReference type="InterPro" id="IPR007454">
    <property type="entry name" value="UPF0250_YbeD-like"/>
</dbReference>
<dbReference type="InterPro" id="IPR027471">
    <property type="entry name" value="YbeD-like_sf"/>
</dbReference>
<evidence type="ECO:0000313" key="2">
    <source>
        <dbReference type="Proteomes" id="UP000652761"/>
    </source>
</evidence>
<dbReference type="AlphaFoldDB" id="A0A843V6T6"/>
<accession>A0A843V6T6</accession>
<organism evidence="1 2">
    <name type="scientific">Colocasia esculenta</name>
    <name type="common">Wild taro</name>
    <name type="synonym">Arum esculentum</name>
    <dbReference type="NCBI Taxonomy" id="4460"/>
    <lineage>
        <taxon>Eukaryota</taxon>
        <taxon>Viridiplantae</taxon>
        <taxon>Streptophyta</taxon>
        <taxon>Embryophyta</taxon>
        <taxon>Tracheophyta</taxon>
        <taxon>Spermatophyta</taxon>
        <taxon>Magnoliopsida</taxon>
        <taxon>Liliopsida</taxon>
        <taxon>Araceae</taxon>
        <taxon>Aroideae</taxon>
        <taxon>Colocasieae</taxon>
        <taxon>Colocasia</taxon>
    </lineage>
</organism>
<gene>
    <name evidence="1" type="ORF">Taro_026694</name>
</gene>
<name>A0A843V6T6_COLES</name>